<feature type="transmembrane region" description="Helical" evidence="2">
    <location>
        <begin position="49"/>
        <end position="68"/>
    </location>
</feature>
<feature type="compositionally biased region" description="Polar residues" evidence="1">
    <location>
        <begin position="14"/>
        <end position="34"/>
    </location>
</feature>
<sequence length="101" mass="10150">STTSGMSGLVNVTGTMTKATHPSTVTMIDRNTTLPDIGEGESGKSSGPTTVTVIAGLSLLLVSALIVAKCCMNNSFRSGRTANEISSGIPTSHGTIPSIGP</sequence>
<keyword evidence="2" id="KW-1133">Transmembrane helix</keyword>
<evidence type="ECO:0000256" key="2">
    <source>
        <dbReference type="SAM" id="Phobius"/>
    </source>
</evidence>
<feature type="region of interest" description="Disordered" evidence="1">
    <location>
        <begin position="14"/>
        <end position="48"/>
    </location>
</feature>
<evidence type="ECO:0000313" key="4">
    <source>
        <dbReference type="Proteomes" id="UP000288216"/>
    </source>
</evidence>
<feature type="region of interest" description="Disordered" evidence="1">
    <location>
        <begin position="81"/>
        <end position="101"/>
    </location>
</feature>
<evidence type="ECO:0000313" key="3">
    <source>
        <dbReference type="EMBL" id="GCB82707.1"/>
    </source>
</evidence>
<proteinExistence type="predicted"/>
<reference evidence="3 4" key="1">
    <citation type="journal article" date="2018" name="Nat. Ecol. Evol.">
        <title>Shark genomes provide insights into elasmobranch evolution and the origin of vertebrates.</title>
        <authorList>
            <person name="Hara Y"/>
            <person name="Yamaguchi K"/>
            <person name="Onimaru K"/>
            <person name="Kadota M"/>
            <person name="Koyanagi M"/>
            <person name="Keeley SD"/>
            <person name="Tatsumi K"/>
            <person name="Tanaka K"/>
            <person name="Motone F"/>
            <person name="Kageyama Y"/>
            <person name="Nozu R"/>
            <person name="Adachi N"/>
            <person name="Nishimura O"/>
            <person name="Nakagawa R"/>
            <person name="Tanegashima C"/>
            <person name="Kiyatake I"/>
            <person name="Matsumoto R"/>
            <person name="Murakumo K"/>
            <person name="Nishida K"/>
            <person name="Terakita A"/>
            <person name="Kuratani S"/>
            <person name="Sato K"/>
            <person name="Hyodo S Kuraku.S."/>
        </authorList>
    </citation>
    <scope>NUCLEOTIDE SEQUENCE [LARGE SCALE GENOMIC DNA]</scope>
</reference>
<evidence type="ECO:0000256" key="1">
    <source>
        <dbReference type="SAM" id="MobiDB-lite"/>
    </source>
</evidence>
<feature type="non-terminal residue" evidence="3">
    <location>
        <position position="1"/>
    </location>
</feature>
<keyword evidence="2" id="KW-0812">Transmembrane</keyword>
<dbReference type="Proteomes" id="UP000288216">
    <property type="component" value="Unassembled WGS sequence"/>
</dbReference>
<gene>
    <name evidence="3" type="ORF">scyTo_0022066</name>
</gene>
<keyword evidence="2" id="KW-0472">Membrane</keyword>
<keyword evidence="4" id="KW-1185">Reference proteome</keyword>
<dbReference type="AlphaFoldDB" id="A0A401QBL5"/>
<feature type="compositionally biased region" description="Polar residues" evidence="1">
    <location>
        <begin position="81"/>
        <end position="95"/>
    </location>
</feature>
<dbReference type="OrthoDB" id="10681110at2759"/>
<organism evidence="3 4">
    <name type="scientific">Scyliorhinus torazame</name>
    <name type="common">Cloudy catshark</name>
    <name type="synonym">Catulus torazame</name>
    <dbReference type="NCBI Taxonomy" id="75743"/>
    <lineage>
        <taxon>Eukaryota</taxon>
        <taxon>Metazoa</taxon>
        <taxon>Chordata</taxon>
        <taxon>Craniata</taxon>
        <taxon>Vertebrata</taxon>
        <taxon>Chondrichthyes</taxon>
        <taxon>Elasmobranchii</taxon>
        <taxon>Galeomorphii</taxon>
        <taxon>Galeoidea</taxon>
        <taxon>Carcharhiniformes</taxon>
        <taxon>Scyliorhinidae</taxon>
        <taxon>Scyliorhinus</taxon>
    </lineage>
</organism>
<dbReference type="EMBL" id="BFAA01021086">
    <property type="protein sequence ID" value="GCB82707.1"/>
    <property type="molecule type" value="Genomic_DNA"/>
</dbReference>
<comment type="caution">
    <text evidence="3">The sequence shown here is derived from an EMBL/GenBank/DDBJ whole genome shotgun (WGS) entry which is preliminary data.</text>
</comment>
<accession>A0A401QBL5</accession>
<protein>
    <submittedName>
        <fullName evidence="3">Uncharacterized protein</fullName>
    </submittedName>
</protein>
<name>A0A401QBL5_SCYTO</name>